<dbReference type="Proteomes" id="UP000818323">
    <property type="component" value="Unassembled WGS sequence"/>
</dbReference>
<evidence type="ECO:0000256" key="7">
    <source>
        <dbReference type="ARBA" id="ARBA00023136"/>
    </source>
</evidence>
<name>A0ABW9YXT7_9HYPH</name>
<feature type="transmembrane region" description="Helical" evidence="8">
    <location>
        <begin position="197"/>
        <end position="217"/>
    </location>
</feature>
<proteinExistence type="inferred from homology"/>
<dbReference type="InterPro" id="IPR002781">
    <property type="entry name" value="TM_pro_TauE-like"/>
</dbReference>
<feature type="transmembrane region" description="Helical" evidence="8">
    <location>
        <begin position="33"/>
        <end position="57"/>
    </location>
</feature>
<evidence type="ECO:0000256" key="2">
    <source>
        <dbReference type="ARBA" id="ARBA00009142"/>
    </source>
</evidence>
<feature type="transmembrane region" description="Helical" evidence="8">
    <location>
        <begin position="101"/>
        <end position="120"/>
    </location>
</feature>
<dbReference type="RefSeq" id="WP_161723380.1">
    <property type="nucleotide sequence ID" value="NZ_JAAAXI010000008.1"/>
</dbReference>
<comment type="caution">
    <text evidence="9">The sequence shown here is derived from an EMBL/GenBank/DDBJ whole genome shotgun (WGS) entry which is preliminary data.</text>
</comment>
<dbReference type="EMBL" id="JAAAXJ010000005">
    <property type="protein sequence ID" value="NBJ24995.1"/>
    <property type="molecule type" value="Genomic_DNA"/>
</dbReference>
<evidence type="ECO:0000256" key="6">
    <source>
        <dbReference type="ARBA" id="ARBA00022989"/>
    </source>
</evidence>
<keyword evidence="7 8" id="KW-0472">Membrane</keyword>
<dbReference type="Pfam" id="PF01925">
    <property type="entry name" value="TauE"/>
    <property type="match status" value="1"/>
</dbReference>
<comment type="similarity">
    <text evidence="2 8">Belongs to the 4-toluene sulfonate uptake permease (TSUP) (TC 2.A.102) family.</text>
</comment>
<accession>A0ABW9YXT7</accession>
<reference evidence="9 10" key="1">
    <citation type="submission" date="2020-01" db="EMBL/GenBank/DDBJ databases">
        <title>Microvirga sp. nov., an arsenate reduction bacterium isolated from Tibet hotspring sediments.</title>
        <authorList>
            <person name="Yuan C.-G."/>
        </authorList>
    </citation>
    <scope>NUCLEOTIDE SEQUENCE [LARGE SCALE GENOMIC DNA]</scope>
    <source>
        <strain evidence="9 10">SYSU G3D203</strain>
    </source>
</reference>
<keyword evidence="6 8" id="KW-1133">Transmembrane helix</keyword>
<dbReference type="InterPro" id="IPR052017">
    <property type="entry name" value="TSUP"/>
</dbReference>
<protein>
    <recommendedName>
        <fullName evidence="8">Probable membrane transporter protein</fullName>
    </recommendedName>
</protein>
<feature type="transmembrane region" description="Helical" evidence="8">
    <location>
        <begin position="7"/>
        <end position="27"/>
    </location>
</feature>
<evidence type="ECO:0000256" key="3">
    <source>
        <dbReference type="ARBA" id="ARBA00022448"/>
    </source>
</evidence>
<feature type="transmembrane region" description="Helical" evidence="8">
    <location>
        <begin position="77"/>
        <end position="95"/>
    </location>
</feature>
<gene>
    <name evidence="9" type="ORF">GR303_11590</name>
</gene>
<organism evidence="9 10">
    <name type="scientific">Microvirga arsenatis</name>
    <dbReference type="NCBI Taxonomy" id="2692265"/>
    <lineage>
        <taxon>Bacteria</taxon>
        <taxon>Pseudomonadati</taxon>
        <taxon>Pseudomonadota</taxon>
        <taxon>Alphaproteobacteria</taxon>
        <taxon>Hyphomicrobiales</taxon>
        <taxon>Methylobacteriaceae</taxon>
        <taxon>Microvirga</taxon>
    </lineage>
</organism>
<feature type="transmembrane region" description="Helical" evidence="8">
    <location>
        <begin position="223"/>
        <end position="243"/>
    </location>
</feature>
<feature type="transmembrane region" description="Helical" evidence="8">
    <location>
        <begin position="166"/>
        <end position="185"/>
    </location>
</feature>
<keyword evidence="4 8" id="KW-1003">Cell membrane</keyword>
<sequence length="247" mass="25025">MTEHVSLLQYGLVALCALLTGTIGGIAGYGTGLLMPLVLVPIVGAEPVVPIIGLSALFTNASRIMAFRKELDARRALLIGGMALPTCMLGAYGYAFLTGRGAAITIGTFLILMVPTRLYLKRRQMKLSGGALAAAGAGYGLLVGGTAGSGVVLLSILMASGLNGRAVIATDAAISLALGVAKSGVFQVFGALPSSSWVMAAIIGLAATPGAFIAKRLTEALPIHIHNTILDAAIVCGGVILVVQGLR</sequence>
<comment type="subcellular location">
    <subcellularLocation>
        <location evidence="1 8">Cell membrane</location>
        <topology evidence="1 8">Multi-pass membrane protein</topology>
    </subcellularLocation>
</comment>
<evidence type="ECO:0000313" key="10">
    <source>
        <dbReference type="Proteomes" id="UP000818323"/>
    </source>
</evidence>
<keyword evidence="3" id="KW-0813">Transport</keyword>
<evidence type="ECO:0000256" key="4">
    <source>
        <dbReference type="ARBA" id="ARBA00022475"/>
    </source>
</evidence>
<evidence type="ECO:0000313" key="9">
    <source>
        <dbReference type="EMBL" id="NBJ24995.1"/>
    </source>
</evidence>
<evidence type="ECO:0000256" key="8">
    <source>
        <dbReference type="RuleBase" id="RU363041"/>
    </source>
</evidence>
<dbReference type="PANTHER" id="PTHR30269:SF23">
    <property type="entry name" value="MEMBRANE TRANSPORTER PROTEIN YDHB-RELATED"/>
    <property type="match status" value="1"/>
</dbReference>
<feature type="transmembrane region" description="Helical" evidence="8">
    <location>
        <begin position="132"/>
        <end position="160"/>
    </location>
</feature>
<keyword evidence="10" id="KW-1185">Reference proteome</keyword>
<evidence type="ECO:0000256" key="1">
    <source>
        <dbReference type="ARBA" id="ARBA00004651"/>
    </source>
</evidence>
<dbReference type="PANTHER" id="PTHR30269">
    <property type="entry name" value="TRANSMEMBRANE PROTEIN YFCA"/>
    <property type="match status" value="1"/>
</dbReference>
<keyword evidence="5 8" id="KW-0812">Transmembrane</keyword>
<evidence type="ECO:0000256" key="5">
    <source>
        <dbReference type="ARBA" id="ARBA00022692"/>
    </source>
</evidence>